<comment type="caution">
    <text evidence="2">The sequence shown here is derived from an EMBL/GenBank/DDBJ whole genome shotgun (WGS) entry which is preliminary data.</text>
</comment>
<organism evidence="2 3">
    <name type="scientific">Dreissena polymorpha</name>
    <name type="common">Zebra mussel</name>
    <name type="synonym">Mytilus polymorpha</name>
    <dbReference type="NCBI Taxonomy" id="45954"/>
    <lineage>
        <taxon>Eukaryota</taxon>
        <taxon>Metazoa</taxon>
        <taxon>Spiralia</taxon>
        <taxon>Lophotrochozoa</taxon>
        <taxon>Mollusca</taxon>
        <taxon>Bivalvia</taxon>
        <taxon>Autobranchia</taxon>
        <taxon>Heteroconchia</taxon>
        <taxon>Euheterodonta</taxon>
        <taxon>Imparidentia</taxon>
        <taxon>Neoheterodontei</taxon>
        <taxon>Myida</taxon>
        <taxon>Dreissenoidea</taxon>
        <taxon>Dreissenidae</taxon>
        <taxon>Dreissena</taxon>
    </lineage>
</organism>
<feature type="compositionally biased region" description="Basic and acidic residues" evidence="1">
    <location>
        <begin position="8"/>
        <end position="20"/>
    </location>
</feature>
<evidence type="ECO:0000313" key="2">
    <source>
        <dbReference type="EMBL" id="KAH3782638.1"/>
    </source>
</evidence>
<dbReference type="AlphaFoldDB" id="A0A9D4ENP8"/>
<dbReference type="Proteomes" id="UP000828390">
    <property type="component" value="Unassembled WGS sequence"/>
</dbReference>
<evidence type="ECO:0000313" key="3">
    <source>
        <dbReference type="Proteomes" id="UP000828390"/>
    </source>
</evidence>
<dbReference type="EMBL" id="JAIWYP010000008">
    <property type="protein sequence ID" value="KAH3782638.1"/>
    <property type="molecule type" value="Genomic_DNA"/>
</dbReference>
<accession>A0A9D4ENP8</accession>
<keyword evidence="3" id="KW-1185">Reference proteome</keyword>
<sequence>MVIVEPPTSEKMEEKCGTERATNKTAPITVVRVKIRFHVNPEMQQRSTRLCTGGAALKKAELHAVFFGCGD</sequence>
<reference evidence="2" key="1">
    <citation type="journal article" date="2019" name="bioRxiv">
        <title>The Genome of the Zebra Mussel, Dreissena polymorpha: A Resource for Invasive Species Research.</title>
        <authorList>
            <person name="McCartney M.A."/>
            <person name="Auch B."/>
            <person name="Kono T."/>
            <person name="Mallez S."/>
            <person name="Zhang Y."/>
            <person name="Obille A."/>
            <person name="Becker A."/>
            <person name="Abrahante J.E."/>
            <person name="Garbe J."/>
            <person name="Badalamenti J.P."/>
            <person name="Herman A."/>
            <person name="Mangelson H."/>
            <person name="Liachko I."/>
            <person name="Sullivan S."/>
            <person name="Sone E.D."/>
            <person name="Koren S."/>
            <person name="Silverstein K.A.T."/>
            <person name="Beckman K.B."/>
            <person name="Gohl D.M."/>
        </authorList>
    </citation>
    <scope>NUCLEOTIDE SEQUENCE</scope>
    <source>
        <strain evidence="2">Duluth1</strain>
        <tissue evidence="2">Whole animal</tissue>
    </source>
</reference>
<evidence type="ECO:0000256" key="1">
    <source>
        <dbReference type="SAM" id="MobiDB-lite"/>
    </source>
</evidence>
<name>A0A9D4ENP8_DREPO</name>
<gene>
    <name evidence="2" type="ORF">DPMN_160557</name>
</gene>
<feature type="region of interest" description="Disordered" evidence="1">
    <location>
        <begin position="1"/>
        <end position="20"/>
    </location>
</feature>
<protein>
    <submittedName>
        <fullName evidence="2">Uncharacterized protein</fullName>
    </submittedName>
</protein>
<reference evidence="2" key="2">
    <citation type="submission" date="2020-11" db="EMBL/GenBank/DDBJ databases">
        <authorList>
            <person name="McCartney M.A."/>
            <person name="Auch B."/>
            <person name="Kono T."/>
            <person name="Mallez S."/>
            <person name="Becker A."/>
            <person name="Gohl D.M."/>
            <person name="Silverstein K.A.T."/>
            <person name="Koren S."/>
            <person name="Bechman K.B."/>
            <person name="Herman A."/>
            <person name="Abrahante J.E."/>
            <person name="Garbe J."/>
        </authorList>
    </citation>
    <scope>NUCLEOTIDE SEQUENCE</scope>
    <source>
        <strain evidence="2">Duluth1</strain>
        <tissue evidence="2">Whole animal</tissue>
    </source>
</reference>
<proteinExistence type="predicted"/>